<name>A0A8K0V8X3_9ENTR</name>
<evidence type="ECO:0000313" key="1">
    <source>
        <dbReference type="EMBL" id="MBK4717200.1"/>
    </source>
</evidence>
<protein>
    <submittedName>
        <fullName evidence="1">Uncharacterized protein</fullName>
    </submittedName>
</protein>
<dbReference type="EMBL" id="JAEPBH010000156">
    <property type="protein sequence ID" value="MBK4717200.1"/>
    <property type="molecule type" value="Genomic_DNA"/>
</dbReference>
<dbReference type="RefSeq" id="WP_238715508.1">
    <property type="nucleotide sequence ID" value="NZ_JAEPBH010000156.1"/>
</dbReference>
<keyword evidence="2" id="KW-1185">Reference proteome</keyword>
<dbReference type="AlphaFoldDB" id="A0A8K0V8X3"/>
<reference evidence="1" key="1">
    <citation type="submission" date="2021-01" db="EMBL/GenBank/DDBJ databases">
        <title>Intestinitalea alba gen. nov., sp. nov., a novel genus of the family Enterobacteriaceae, isolated from the gut of the plastic-eating mealworm Tenebrio molitor L.</title>
        <authorList>
            <person name="Yang Y."/>
        </authorList>
    </citation>
    <scope>NUCLEOTIDE SEQUENCE</scope>
    <source>
        <strain evidence="1">BIT-L3</strain>
    </source>
</reference>
<dbReference type="Proteomes" id="UP000659047">
    <property type="component" value="Unassembled WGS sequence"/>
</dbReference>
<comment type="caution">
    <text evidence="1">The sequence shown here is derived from an EMBL/GenBank/DDBJ whole genome shotgun (WGS) entry which is preliminary data.</text>
</comment>
<sequence>MILLSDMNISEYDKRQISLMKETLSLFQSGEVSLKKLIDNLEGLLFCLQSVDIEWKNSFHEYWFVLEQIYAVALFRNETIYPDDPDLLDALSHLNKLLSK</sequence>
<evidence type="ECO:0000313" key="2">
    <source>
        <dbReference type="Proteomes" id="UP000659047"/>
    </source>
</evidence>
<proteinExistence type="predicted"/>
<gene>
    <name evidence="1" type="ORF">JJB97_18225</name>
</gene>
<organism evidence="1 2">
    <name type="scientific">Tenebrionibacter intestinalis</name>
    <dbReference type="NCBI Taxonomy" id="2799638"/>
    <lineage>
        <taxon>Bacteria</taxon>
        <taxon>Pseudomonadati</taxon>
        <taxon>Pseudomonadota</taxon>
        <taxon>Gammaproteobacteria</taxon>
        <taxon>Enterobacterales</taxon>
        <taxon>Enterobacteriaceae</taxon>
        <taxon>Tenebrionibacter/Tenebrionicola group</taxon>
        <taxon>Tenebrionibacter</taxon>
    </lineage>
</organism>
<accession>A0A8K0V8X3</accession>